<organism evidence="3 4">
    <name type="scientific">Streptomyces pactum</name>
    <dbReference type="NCBI Taxonomy" id="68249"/>
    <lineage>
        <taxon>Bacteria</taxon>
        <taxon>Bacillati</taxon>
        <taxon>Actinomycetota</taxon>
        <taxon>Actinomycetes</taxon>
        <taxon>Kitasatosporales</taxon>
        <taxon>Streptomycetaceae</taxon>
        <taxon>Streptomyces</taxon>
    </lineage>
</organism>
<dbReference type="EMBL" id="JACYXC010000001">
    <property type="protein sequence ID" value="MBH5336299.1"/>
    <property type="molecule type" value="Genomic_DNA"/>
</dbReference>
<feature type="compositionally biased region" description="Low complexity" evidence="1">
    <location>
        <begin position="26"/>
        <end position="46"/>
    </location>
</feature>
<accession>A0ABS0NM68</accession>
<dbReference type="Proteomes" id="UP000807371">
    <property type="component" value="Unassembled WGS sequence"/>
</dbReference>
<reference evidence="3 4" key="1">
    <citation type="submission" date="2020-09" db="EMBL/GenBank/DDBJ databases">
        <title>Biosynthesis of the nuclear factor of activated T cells inhibitor NFAT-133 and its congeners in Streptomyces pactum.</title>
        <authorList>
            <person name="Zhou W."/>
            <person name="Posri P."/>
            <person name="Abugrain M.E."/>
            <person name="Weisberg A.J."/>
            <person name="Chang J.H."/>
            <person name="Mahmud T."/>
        </authorList>
    </citation>
    <scope>NUCLEOTIDE SEQUENCE [LARGE SCALE GENOMIC DNA]</scope>
    <source>
        <strain evidence="3 4">ATCC 27456</strain>
    </source>
</reference>
<feature type="signal peptide" evidence="2">
    <location>
        <begin position="1"/>
        <end position="23"/>
    </location>
</feature>
<gene>
    <name evidence="3" type="ORF">IHE55_16560</name>
</gene>
<feature type="chain" id="PRO_5045322379" description="DUF3558 domain-containing protein" evidence="2">
    <location>
        <begin position="24"/>
        <end position="235"/>
    </location>
</feature>
<evidence type="ECO:0008006" key="5">
    <source>
        <dbReference type="Google" id="ProtNLM"/>
    </source>
</evidence>
<sequence length="235" mass="24599">MHRTAPRLARILACAAVPVMLVAGCSSDSDSDSGAKSGADAGKSASPTTRSAPTVAPARYAQLPQACESLSKKTVEKLVPAADPKKGKLLPSSGDDQAGSCLWSGLDDEYQYRLLSVSYKRFDSEVTLGSGDQRAEKYATEQVGKAQVADGAKNAETADAAIGDAATTVRTETKKDKEDFRHQTVIARTANVVVTVEYDGAGYEDGKTPDAKKLLGQAEDAAKEAVESVATANKK</sequence>
<feature type="region of interest" description="Disordered" evidence="1">
    <location>
        <begin position="26"/>
        <end position="57"/>
    </location>
</feature>
<evidence type="ECO:0000256" key="2">
    <source>
        <dbReference type="SAM" id="SignalP"/>
    </source>
</evidence>
<dbReference type="RefSeq" id="WP_197989727.1">
    <property type="nucleotide sequence ID" value="NZ_JACYXC010000001.1"/>
</dbReference>
<proteinExistence type="predicted"/>
<evidence type="ECO:0000256" key="1">
    <source>
        <dbReference type="SAM" id="MobiDB-lite"/>
    </source>
</evidence>
<comment type="caution">
    <text evidence="3">The sequence shown here is derived from an EMBL/GenBank/DDBJ whole genome shotgun (WGS) entry which is preliminary data.</text>
</comment>
<evidence type="ECO:0000313" key="3">
    <source>
        <dbReference type="EMBL" id="MBH5336299.1"/>
    </source>
</evidence>
<evidence type="ECO:0000313" key="4">
    <source>
        <dbReference type="Proteomes" id="UP000807371"/>
    </source>
</evidence>
<protein>
    <recommendedName>
        <fullName evidence="5">DUF3558 domain-containing protein</fullName>
    </recommendedName>
</protein>
<keyword evidence="2" id="KW-0732">Signal</keyword>
<name>A0ABS0NM68_9ACTN</name>
<dbReference type="PROSITE" id="PS51257">
    <property type="entry name" value="PROKAR_LIPOPROTEIN"/>
    <property type="match status" value="1"/>
</dbReference>
<keyword evidence="4" id="KW-1185">Reference proteome</keyword>